<dbReference type="EMBL" id="PP711852">
    <property type="protein sequence ID" value="XBH23833.1"/>
    <property type="molecule type" value="Genomic_DNA"/>
</dbReference>
<evidence type="ECO:0000313" key="1">
    <source>
        <dbReference type="EMBL" id="XBH23833.1"/>
    </source>
</evidence>
<proteinExistence type="predicted"/>
<dbReference type="InterPro" id="IPR007952">
    <property type="entry name" value="Poxvirus_A2.5L"/>
</dbReference>
<dbReference type="Pfam" id="PF05288">
    <property type="entry name" value="Pox_A3L"/>
    <property type="match status" value="1"/>
</dbReference>
<accession>A0AAU7E1H4</accession>
<reference evidence="1" key="2">
    <citation type="submission" date="2024-02" db="EMBL/GenBank/DDBJ databases">
        <authorList>
            <person name="Hu B."/>
        </authorList>
    </citation>
    <scope>NUCLEOTIDE SEQUENCE</scope>
    <source>
        <strain evidence="1">1A/Uganda/UGR70/2019</strain>
    </source>
</reference>
<reference evidence="1" key="1">
    <citation type="journal article" date="2024" name="Microbiome">
        <title>Substantial viral diversity in bats and rodents from East Africa: insights into evolution, recombination, and cocirculation.</title>
        <authorList>
            <person name="Wang D."/>
            <person name="Yang X."/>
            <person name="Ren Z."/>
            <person name="Hu B."/>
            <person name="Zhao H."/>
            <person name="Yang K."/>
            <person name="Shi P."/>
            <person name="Zhang Z."/>
            <person name="Feng Q."/>
            <person name="Nawenja C.V."/>
            <person name="Obanda V."/>
            <person name="Robert K."/>
            <person name="Nalikka B."/>
            <person name="Waruhiu C.N."/>
            <person name="Ochola G.O."/>
            <person name="Onyuok S.O."/>
            <person name="Ochieng H."/>
            <person name="Li B."/>
            <person name="Zhu Y."/>
            <person name="Si H."/>
            <person name="Yin J."/>
            <person name="Kristiansen K."/>
            <person name="Jin X."/>
            <person name="Xu X."/>
            <person name="Xiao M."/>
            <person name="Agwanda B."/>
            <person name="Ommeh S."/>
            <person name="Li J."/>
            <person name="Shi Z.L."/>
        </authorList>
    </citation>
    <scope>NUCLEOTIDE SEQUENCE</scope>
    <source>
        <strain evidence="1">1A/Uganda/UGR70/2019</strain>
    </source>
</reference>
<organism evidence="1">
    <name type="scientific">Rousettus bat poxvirus</name>
    <dbReference type="NCBI Taxonomy" id="3141933"/>
    <lineage>
        <taxon>Viruses</taxon>
        <taxon>Varidnaviria</taxon>
        <taxon>Bamfordvirae</taxon>
        <taxon>Nucleocytoviricota</taxon>
        <taxon>Pokkesviricetes</taxon>
        <taxon>Chitovirales</taxon>
        <taxon>Poxviridae</taxon>
    </lineage>
</organism>
<protein>
    <submittedName>
        <fullName evidence="1">S-S bond formation pathway protein</fullName>
    </submittedName>
</protein>
<sequence length="70" mass="8194">MYEYDLPAPRRCTACSTSFAEYLAEDRDRMRAVLMANERKLQALKSFLVATRNKELDLKSLDPEVRRVLQ</sequence>
<name>A0AAU7E1H4_9POXV</name>